<protein>
    <submittedName>
        <fullName evidence="2">Uncharacterized protein</fullName>
    </submittedName>
</protein>
<proteinExistence type="predicted"/>
<evidence type="ECO:0000313" key="3">
    <source>
        <dbReference type="Proteomes" id="UP000363590"/>
    </source>
</evidence>
<dbReference type="EMBL" id="CP045571">
    <property type="protein sequence ID" value="QFX97724.1"/>
    <property type="molecule type" value="Genomic_DNA"/>
</dbReference>
<name>A0A5P9XVZ6_ACITH</name>
<sequence length="235" mass="26435">MSNHTNLLQTWLLPGVTVLLAIFTGVLAYFTYRMAKSTENALKQNAQLVAETHELVESNKTLVESEERHHQENLRPLCYIKPTSLRMGHICDDIFGDLEPYLNASVGPVLSINGTLENVGLGPAKNVSVILRRFPEKDEFRCNYGPIDAHGSFFVTSKYGYSVPLPLLGNTSNLRATDVVRSSSLVIYVEFEDFFGKIFHTTHRKYRDHFYDGFSTGKVPDISETILRFLVISSG</sequence>
<keyword evidence="1" id="KW-1133">Transmembrane helix</keyword>
<reference evidence="2 3" key="1">
    <citation type="submission" date="2019-10" db="EMBL/GenBank/DDBJ databases">
        <authorList>
            <person name="Wang R."/>
        </authorList>
    </citation>
    <scope>NUCLEOTIDE SEQUENCE [LARGE SCALE GENOMIC DNA]</scope>
    <source>
        <strain evidence="2 3">ATCC 19377</strain>
    </source>
</reference>
<gene>
    <name evidence="2" type="ORF">GCD22_03700</name>
</gene>
<organism evidence="2 3">
    <name type="scientific">Acidithiobacillus thiooxidans ATCC 19377</name>
    <dbReference type="NCBI Taxonomy" id="637390"/>
    <lineage>
        <taxon>Bacteria</taxon>
        <taxon>Pseudomonadati</taxon>
        <taxon>Pseudomonadota</taxon>
        <taxon>Acidithiobacillia</taxon>
        <taxon>Acidithiobacillales</taxon>
        <taxon>Acidithiobacillaceae</taxon>
        <taxon>Acidithiobacillus</taxon>
    </lineage>
</organism>
<dbReference type="KEGG" id="atx:GCD22_03700"/>
<dbReference type="GeneID" id="60697885"/>
<accession>A0A5P9XVZ6</accession>
<dbReference type="Proteomes" id="UP000363590">
    <property type="component" value="Chromosome"/>
</dbReference>
<keyword evidence="1" id="KW-0472">Membrane</keyword>
<feature type="transmembrane region" description="Helical" evidence="1">
    <location>
        <begin position="12"/>
        <end position="32"/>
    </location>
</feature>
<dbReference type="RefSeq" id="WP_153940880.1">
    <property type="nucleotide sequence ID" value="NZ_CP045571.1"/>
</dbReference>
<keyword evidence="1" id="KW-0812">Transmembrane</keyword>
<dbReference type="AlphaFoldDB" id="A0A5P9XVZ6"/>
<evidence type="ECO:0000313" key="2">
    <source>
        <dbReference type="EMBL" id="QFX97724.1"/>
    </source>
</evidence>
<evidence type="ECO:0000256" key="1">
    <source>
        <dbReference type="SAM" id="Phobius"/>
    </source>
</evidence>